<dbReference type="Proteomes" id="UP001049176">
    <property type="component" value="Chromosome 3"/>
</dbReference>
<reference evidence="3" key="1">
    <citation type="journal article" date="2021" name="Genome Biol. Evol.">
        <title>The assembled and annotated genome of the fairy-ring fungus Marasmius oreades.</title>
        <authorList>
            <person name="Hiltunen M."/>
            <person name="Ament-Velasquez S.L."/>
            <person name="Johannesson H."/>
        </authorList>
    </citation>
    <scope>NUCLEOTIDE SEQUENCE</scope>
    <source>
        <strain evidence="3">03SP1</strain>
    </source>
</reference>
<evidence type="ECO:0000313" key="3">
    <source>
        <dbReference type="EMBL" id="KAG7096146.1"/>
    </source>
</evidence>
<dbReference type="SUPFAM" id="SSF48576">
    <property type="entry name" value="Terpenoid synthases"/>
    <property type="match status" value="1"/>
</dbReference>
<dbReference type="OrthoDB" id="2998174at2759"/>
<proteinExistence type="inferred from homology"/>
<keyword evidence="2" id="KW-0456">Lyase</keyword>
<dbReference type="KEGG" id="more:E1B28_006819"/>
<gene>
    <name evidence="3" type="ORF">E1B28_006819</name>
</gene>
<evidence type="ECO:0008006" key="5">
    <source>
        <dbReference type="Google" id="ProtNLM"/>
    </source>
</evidence>
<dbReference type="RefSeq" id="XP_043012616.1">
    <property type="nucleotide sequence ID" value="XM_043151520.1"/>
</dbReference>
<accession>A0A9P8AA79</accession>
<dbReference type="InterPro" id="IPR024652">
    <property type="entry name" value="Trichodiene_synth"/>
</dbReference>
<dbReference type="SFLD" id="SFLDG01021">
    <property type="entry name" value="Trichodiene_Synthase_Like"/>
    <property type="match status" value="1"/>
</dbReference>
<dbReference type="InterPro" id="IPR008949">
    <property type="entry name" value="Isoprenoid_synthase_dom_sf"/>
</dbReference>
<comment type="similarity">
    <text evidence="1">Belongs to the trichodiene synthase family.</text>
</comment>
<evidence type="ECO:0000256" key="1">
    <source>
        <dbReference type="ARBA" id="ARBA00007946"/>
    </source>
</evidence>
<protein>
    <recommendedName>
        <fullName evidence="5">Terpene synthase</fullName>
    </recommendedName>
</protein>
<dbReference type="GeneID" id="66075895"/>
<comment type="caution">
    <text evidence="3">The sequence shown here is derived from an EMBL/GenBank/DDBJ whole genome shotgun (WGS) entry which is preliminary data.</text>
</comment>
<name>A0A9P8AA79_9AGAR</name>
<evidence type="ECO:0000256" key="2">
    <source>
        <dbReference type="ARBA" id="ARBA00023239"/>
    </source>
</evidence>
<dbReference type="Pfam" id="PF06330">
    <property type="entry name" value="TRI5"/>
    <property type="match status" value="1"/>
</dbReference>
<dbReference type="EMBL" id="CM032183">
    <property type="protein sequence ID" value="KAG7096146.1"/>
    <property type="molecule type" value="Genomic_DNA"/>
</dbReference>
<sequence>MTLLNRIFSLISGFQIAPASFGYIIAPPELPCASLDVKSEIKRFLQSVSYETPSVKFDKDGLKEAVLKEIATWNANDGHHGKLYDRIADQAAALVEYSYFHHGFDAKVQFALYSWFMIFIDDLSKRMPNAITEFQHRILLHKPQLDPALEQFPRILGNLYLHWDPICANSMVCAALEFISGTVMEDKKEIETMLPHPYAENWPKFLRSKTGIAPAYSYAVFPRTAHPDMSVYVQVLPDMEDFINLGNDILSFYKEDLAGDEMTYVSFRAKITGKRPLRVLSEMVDEITRSHERILKVLSDYPEALKWWLTFERGYIGWHLSLKRYRLSEIGLQM</sequence>
<evidence type="ECO:0000313" key="4">
    <source>
        <dbReference type="Proteomes" id="UP001049176"/>
    </source>
</evidence>
<dbReference type="GO" id="GO:0016838">
    <property type="term" value="F:carbon-oxygen lyase activity, acting on phosphates"/>
    <property type="evidence" value="ECO:0007669"/>
    <property type="project" value="InterPro"/>
</dbReference>
<organism evidence="3 4">
    <name type="scientific">Marasmius oreades</name>
    <name type="common">fairy-ring Marasmius</name>
    <dbReference type="NCBI Taxonomy" id="181124"/>
    <lineage>
        <taxon>Eukaryota</taxon>
        <taxon>Fungi</taxon>
        <taxon>Dikarya</taxon>
        <taxon>Basidiomycota</taxon>
        <taxon>Agaricomycotina</taxon>
        <taxon>Agaricomycetes</taxon>
        <taxon>Agaricomycetidae</taxon>
        <taxon>Agaricales</taxon>
        <taxon>Marasmiineae</taxon>
        <taxon>Marasmiaceae</taxon>
        <taxon>Marasmius</taxon>
    </lineage>
</organism>
<dbReference type="AlphaFoldDB" id="A0A9P8AA79"/>
<dbReference type="Gene3D" id="1.10.600.10">
    <property type="entry name" value="Farnesyl Diphosphate Synthase"/>
    <property type="match status" value="1"/>
</dbReference>
<dbReference type="SFLD" id="SFLDS00005">
    <property type="entry name" value="Isoprenoid_Synthase_Type_I"/>
    <property type="match status" value="1"/>
</dbReference>
<keyword evidence="4" id="KW-1185">Reference proteome</keyword>